<name>A0ABS5ZB72_9GAMM</name>
<accession>A0ABS5ZB72</accession>
<keyword evidence="2" id="KW-1185">Reference proteome</keyword>
<organism evidence="1 2">
    <name type="scientific">Zooshikella harenae</name>
    <dbReference type="NCBI Taxonomy" id="2827238"/>
    <lineage>
        <taxon>Bacteria</taxon>
        <taxon>Pseudomonadati</taxon>
        <taxon>Pseudomonadota</taxon>
        <taxon>Gammaproteobacteria</taxon>
        <taxon>Oceanospirillales</taxon>
        <taxon>Zooshikellaceae</taxon>
        <taxon>Zooshikella</taxon>
    </lineage>
</organism>
<dbReference type="EMBL" id="JAGSOY010000005">
    <property type="protein sequence ID" value="MBU2710157.1"/>
    <property type="molecule type" value="Genomic_DNA"/>
</dbReference>
<dbReference type="Proteomes" id="UP000690515">
    <property type="component" value="Unassembled WGS sequence"/>
</dbReference>
<gene>
    <name evidence="1" type="ORF">KCG35_03705</name>
</gene>
<sequence>MKTTTLYRPIGPEQLAHLKQRDFAAFPGEEMQQKFFYPLLHESFARRLALEWYLPQFGAAHIVSFDINSHYLEQFEVKRIGGPEHTEYRIPVIQIDSLNKQLLGKIQLLSSYQTGALNSAGQVITPARSNFFHLAGQLSNSSLRCLA</sequence>
<proteinExistence type="predicted"/>
<protein>
    <submittedName>
        <fullName evidence="1">Uncharacterized protein</fullName>
    </submittedName>
</protein>
<evidence type="ECO:0000313" key="1">
    <source>
        <dbReference type="EMBL" id="MBU2710157.1"/>
    </source>
</evidence>
<dbReference type="RefSeq" id="WP_215818321.1">
    <property type="nucleotide sequence ID" value="NZ_JAGSOY010000005.1"/>
</dbReference>
<evidence type="ECO:0000313" key="2">
    <source>
        <dbReference type="Proteomes" id="UP000690515"/>
    </source>
</evidence>
<reference evidence="1 2" key="1">
    <citation type="submission" date="2021-04" db="EMBL/GenBank/DDBJ databases">
        <authorList>
            <person name="Pira H."/>
            <person name="Risdian C."/>
            <person name="Wink J."/>
        </authorList>
    </citation>
    <scope>NUCLEOTIDE SEQUENCE [LARGE SCALE GENOMIC DNA]</scope>
    <source>
        <strain evidence="1 2">WH53</strain>
    </source>
</reference>
<comment type="caution">
    <text evidence="1">The sequence shown here is derived from an EMBL/GenBank/DDBJ whole genome shotgun (WGS) entry which is preliminary data.</text>
</comment>